<dbReference type="CDD" id="cd19365">
    <property type="entry name" value="TenA_C-like"/>
    <property type="match status" value="1"/>
</dbReference>
<dbReference type="GO" id="GO:0005829">
    <property type="term" value="C:cytosol"/>
    <property type="evidence" value="ECO:0007669"/>
    <property type="project" value="TreeGrafter"/>
</dbReference>
<evidence type="ECO:0000313" key="3">
    <source>
        <dbReference type="Proteomes" id="UP000289411"/>
    </source>
</evidence>
<name>A0A4Q2RBP3_9HYPH</name>
<reference evidence="2 3" key="2">
    <citation type="submission" date="2019-02" db="EMBL/GenBank/DDBJ databases">
        <title>'Lichenibacterium ramalinii' gen. nov. sp. nov., 'Lichenibacterium minor' gen. nov. sp. nov.</title>
        <authorList>
            <person name="Pankratov T."/>
        </authorList>
    </citation>
    <scope>NUCLEOTIDE SEQUENCE [LARGE SCALE GENOMIC DNA]</scope>
    <source>
        <strain evidence="2 3">RmlP001</strain>
    </source>
</reference>
<dbReference type="Proteomes" id="UP000289411">
    <property type="component" value="Unassembled WGS sequence"/>
</dbReference>
<evidence type="ECO:0000313" key="2">
    <source>
        <dbReference type="EMBL" id="RYB03482.1"/>
    </source>
</evidence>
<evidence type="ECO:0000259" key="1">
    <source>
        <dbReference type="Pfam" id="PF03070"/>
    </source>
</evidence>
<protein>
    <submittedName>
        <fullName evidence="2">Thiaminase II</fullName>
    </submittedName>
</protein>
<comment type="caution">
    <text evidence="2">The sequence shown here is derived from an EMBL/GenBank/DDBJ whole genome shotgun (WGS) entry which is preliminary data.</text>
</comment>
<feature type="domain" description="Thiaminase-2/PQQC" evidence="1">
    <location>
        <begin position="23"/>
        <end position="215"/>
    </location>
</feature>
<dbReference type="PANTHER" id="PTHR43198">
    <property type="entry name" value="BIFUNCTIONAL TH2 PROTEIN"/>
    <property type="match status" value="1"/>
</dbReference>
<dbReference type="InterPro" id="IPR050967">
    <property type="entry name" value="Thiamine_Salvage_TenA"/>
</dbReference>
<dbReference type="EMBL" id="QYBC01000014">
    <property type="protein sequence ID" value="RYB03482.1"/>
    <property type="molecule type" value="Genomic_DNA"/>
</dbReference>
<dbReference type="RefSeq" id="WP_129220437.1">
    <property type="nucleotide sequence ID" value="NZ_QYBC01000014.1"/>
</dbReference>
<dbReference type="Pfam" id="PF03070">
    <property type="entry name" value="TENA_THI-4"/>
    <property type="match status" value="1"/>
</dbReference>
<dbReference type="InterPro" id="IPR004305">
    <property type="entry name" value="Thiaminase-2/PQQC"/>
</dbReference>
<dbReference type="Gene3D" id="1.20.910.10">
    <property type="entry name" value="Heme oxygenase-like"/>
    <property type="match status" value="1"/>
</dbReference>
<keyword evidence="3" id="KW-1185">Reference proteome</keyword>
<organism evidence="2 3">
    <name type="scientific">Lichenibacterium ramalinae</name>
    <dbReference type="NCBI Taxonomy" id="2316527"/>
    <lineage>
        <taxon>Bacteria</taxon>
        <taxon>Pseudomonadati</taxon>
        <taxon>Pseudomonadota</taxon>
        <taxon>Alphaproteobacteria</taxon>
        <taxon>Hyphomicrobiales</taxon>
        <taxon>Lichenihabitantaceae</taxon>
        <taxon>Lichenibacterium</taxon>
    </lineage>
</organism>
<dbReference type="OrthoDB" id="34166at2"/>
<dbReference type="InterPro" id="IPR016084">
    <property type="entry name" value="Haem_Oase-like_multi-hlx"/>
</dbReference>
<proteinExistence type="predicted"/>
<accession>A0A4Q2RBP3</accession>
<dbReference type="PANTHER" id="PTHR43198:SF2">
    <property type="entry name" value="SI:CH1073-67J19.1-RELATED"/>
    <property type="match status" value="1"/>
</dbReference>
<gene>
    <name evidence="2" type="ORF">D3272_17150</name>
</gene>
<dbReference type="AlphaFoldDB" id="A0A4Q2RBP3"/>
<dbReference type="SUPFAM" id="SSF48613">
    <property type="entry name" value="Heme oxygenase-like"/>
    <property type="match status" value="1"/>
</dbReference>
<sequence length="221" mass="24072">MSTFSADAWTRNRALYDATLALPFNRELAQGRLGLDAFRHYIVQDAKYLVAFGQALAVAAAKADDPDHIVQFAGAAREAVVVERALHEDYFGRFGLDAAAVAAEPMSPACHHYTGFLLATAFREPLPVIAAAALPCFWVYREVGHHIHATAAADNPYRAWIDTYAGEDFAAAVDAMIATTDALAAAAAPPVVAAMHGAFTRAMQLEWMFWDSAYRRLSWPV</sequence>
<reference evidence="2 3" key="1">
    <citation type="submission" date="2018-09" db="EMBL/GenBank/DDBJ databases">
        <authorList>
            <person name="Grouzdev D.S."/>
            <person name="Krutkina M.S."/>
        </authorList>
    </citation>
    <scope>NUCLEOTIDE SEQUENCE [LARGE SCALE GENOMIC DNA]</scope>
    <source>
        <strain evidence="2 3">RmlP001</strain>
    </source>
</reference>